<proteinExistence type="predicted"/>
<organism evidence="1 2">
    <name type="scientific">Mangrovivirga halotolerans</name>
    <dbReference type="NCBI Taxonomy" id="2993936"/>
    <lineage>
        <taxon>Bacteria</taxon>
        <taxon>Pseudomonadati</taxon>
        <taxon>Bacteroidota</taxon>
        <taxon>Cytophagia</taxon>
        <taxon>Cytophagales</taxon>
        <taxon>Mangrovivirgaceae</taxon>
        <taxon>Mangrovivirga</taxon>
    </lineage>
</organism>
<evidence type="ECO:0008006" key="3">
    <source>
        <dbReference type="Google" id="ProtNLM"/>
    </source>
</evidence>
<dbReference type="PROSITE" id="PS51257">
    <property type="entry name" value="PROKAR_LIPOPROTEIN"/>
    <property type="match status" value="1"/>
</dbReference>
<accession>A0ABT3RQB5</accession>
<evidence type="ECO:0000313" key="1">
    <source>
        <dbReference type="EMBL" id="MCX2743533.1"/>
    </source>
</evidence>
<comment type="caution">
    <text evidence="1">The sequence shown here is derived from an EMBL/GenBank/DDBJ whole genome shotgun (WGS) entry which is preliminary data.</text>
</comment>
<evidence type="ECO:0000313" key="2">
    <source>
        <dbReference type="Proteomes" id="UP001209885"/>
    </source>
</evidence>
<dbReference type="RefSeq" id="WP_266055918.1">
    <property type="nucleotide sequence ID" value="NZ_JAPFQN010000004.1"/>
</dbReference>
<keyword evidence="2" id="KW-1185">Reference proteome</keyword>
<dbReference type="Proteomes" id="UP001209885">
    <property type="component" value="Unassembled WGS sequence"/>
</dbReference>
<name>A0ABT3RQB5_9BACT</name>
<protein>
    <recommendedName>
        <fullName evidence="3">DUF4625 domain-containing protein</fullName>
    </recommendedName>
</protein>
<reference evidence="1 2" key="1">
    <citation type="submission" date="2022-11" db="EMBL/GenBank/DDBJ databases">
        <title>The characterization of three novel Bacteroidetes species and genomic analysis of their roles in tidal elemental geochemical cycles.</title>
        <authorList>
            <person name="Ma K."/>
        </authorList>
    </citation>
    <scope>NUCLEOTIDE SEQUENCE [LARGE SCALE GENOMIC DNA]</scope>
    <source>
        <strain evidence="1 2">M17</strain>
    </source>
</reference>
<gene>
    <name evidence="1" type="ORF">OO013_06635</name>
</gene>
<dbReference type="EMBL" id="JAPFQN010000004">
    <property type="protein sequence ID" value="MCX2743533.1"/>
    <property type="molecule type" value="Genomic_DNA"/>
</dbReference>
<sequence>MLRSIYFLGVLTIFLTTSCSSDDSETPIEIRNPEGVVIRNVGDNYFVDIYFDRISVGSNGVLQGTGDYFSFVINASDLSGKYDLSEPNVSVSAIEDFNPVQPDNAVIKFPSQALLTVDKEDDEVSKVTYTLTYDGVEYQGETSSNISEF</sequence>